<sequence length="275" mass="30052">MDRFRQLFKHPLCNIIGMIHLRALPGTPKSTLNVEAISEIACKEAELYLKQNLDGIIVENMHDIPYVKGPVGSEIIAAMTRICSDVKQILPNIPCGLQVLAAGNKEALSIGLASGFDFIRCEGFVFGHVADEGYIDSCAGQLLRFRKMIGAENIQIYCDIKKKHSSHAITSDVSLDETAKAAEFFMADGVIVTGQATGDPALPSDFKEVANSVEIPVMAGSGVTFSNLSTYSGAHALIVGSDFKRYGRWDQDIDVNRVKQLMETVGRIREKQCKI</sequence>
<dbReference type="Proteomes" id="UP000789390">
    <property type="component" value="Unassembled WGS sequence"/>
</dbReference>
<dbReference type="PANTHER" id="PTHR21381">
    <property type="entry name" value="ZGC:162297"/>
    <property type="match status" value="1"/>
</dbReference>
<proteinExistence type="inferred from homology"/>
<dbReference type="SUPFAM" id="SSF51366">
    <property type="entry name" value="Ribulose-phoshate binding barrel"/>
    <property type="match status" value="1"/>
</dbReference>
<dbReference type="PIRSF" id="PIRSF005956">
    <property type="entry name" value="BtpA"/>
    <property type="match status" value="1"/>
</dbReference>
<protein>
    <submittedName>
        <fullName evidence="2">Uncharacterized protein</fullName>
    </submittedName>
</protein>
<reference evidence="2" key="1">
    <citation type="submission" date="2021-11" db="EMBL/GenBank/DDBJ databases">
        <authorList>
            <person name="Schell T."/>
        </authorList>
    </citation>
    <scope>NUCLEOTIDE SEQUENCE</scope>
    <source>
        <strain evidence="2">M5</strain>
    </source>
</reference>
<organism evidence="2 3">
    <name type="scientific">Daphnia galeata</name>
    <dbReference type="NCBI Taxonomy" id="27404"/>
    <lineage>
        <taxon>Eukaryota</taxon>
        <taxon>Metazoa</taxon>
        <taxon>Ecdysozoa</taxon>
        <taxon>Arthropoda</taxon>
        <taxon>Crustacea</taxon>
        <taxon>Branchiopoda</taxon>
        <taxon>Diplostraca</taxon>
        <taxon>Cladocera</taxon>
        <taxon>Anomopoda</taxon>
        <taxon>Daphniidae</taxon>
        <taxon>Daphnia</taxon>
    </lineage>
</organism>
<evidence type="ECO:0000313" key="2">
    <source>
        <dbReference type="EMBL" id="CAH0101429.1"/>
    </source>
</evidence>
<evidence type="ECO:0000313" key="3">
    <source>
        <dbReference type="Proteomes" id="UP000789390"/>
    </source>
</evidence>
<dbReference type="NCBIfam" id="TIGR00259">
    <property type="entry name" value="thylakoid_BtpA"/>
    <property type="match status" value="1"/>
</dbReference>
<gene>
    <name evidence="2" type="ORF">DGAL_LOCUS3761</name>
</gene>
<dbReference type="EMBL" id="CAKKLH010000057">
    <property type="protein sequence ID" value="CAH0101429.1"/>
    <property type="molecule type" value="Genomic_DNA"/>
</dbReference>
<dbReference type="InterPro" id="IPR011060">
    <property type="entry name" value="RibuloseP-bd_barrel"/>
</dbReference>
<comment type="caution">
    <text evidence="2">The sequence shown here is derived from an EMBL/GenBank/DDBJ whole genome shotgun (WGS) entry which is preliminary data.</text>
</comment>
<dbReference type="InterPro" id="IPR005137">
    <property type="entry name" value="BtpA"/>
</dbReference>
<dbReference type="Pfam" id="PF03437">
    <property type="entry name" value="BtpA"/>
    <property type="match status" value="1"/>
</dbReference>
<accession>A0A8J2WJY4</accession>
<name>A0A8J2WJY4_9CRUS</name>
<comment type="similarity">
    <text evidence="1">Belongs to the BtpA family.</text>
</comment>
<dbReference type="AlphaFoldDB" id="A0A8J2WJY4"/>
<dbReference type="OrthoDB" id="10045006at2759"/>
<evidence type="ECO:0000256" key="1">
    <source>
        <dbReference type="ARBA" id="ARBA00006007"/>
    </source>
</evidence>
<keyword evidence="3" id="KW-1185">Reference proteome</keyword>
<dbReference type="PANTHER" id="PTHR21381:SF3">
    <property type="entry name" value="SGC REGION PROTEIN SGCQ-RELATED"/>
    <property type="match status" value="1"/>
</dbReference>